<evidence type="ECO:0000256" key="7">
    <source>
        <dbReference type="ARBA" id="ARBA00047984"/>
    </source>
</evidence>
<dbReference type="SMART" id="SM00847">
    <property type="entry name" value="HA2"/>
    <property type="match status" value="1"/>
</dbReference>
<gene>
    <name evidence="11" type="primary">hrpA</name>
    <name evidence="11" type="ORF">FK529_08555</name>
</gene>
<evidence type="ECO:0000256" key="8">
    <source>
        <dbReference type="SAM" id="MobiDB-lite"/>
    </source>
</evidence>
<feature type="domain" description="Helicase ATP-binding" evidence="9">
    <location>
        <begin position="94"/>
        <end position="248"/>
    </location>
</feature>
<dbReference type="Pfam" id="PF00271">
    <property type="entry name" value="Helicase_C"/>
    <property type="match status" value="1"/>
</dbReference>
<dbReference type="InterPro" id="IPR007502">
    <property type="entry name" value="Helicase-assoc_dom"/>
</dbReference>
<proteinExistence type="inferred from homology"/>
<comment type="catalytic activity">
    <reaction evidence="7">
        <text>ATP + H2O = ADP + phosphate + H(+)</text>
        <dbReference type="Rhea" id="RHEA:13065"/>
        <dbReference type="ChEBI" id="CHEBI:15377"/>
        <dbReference type="ChEBI" id="CHEBI:15378"/>
        <dbReference type="ChEBI" id="CHEBI:30616"/>
        <dbReference type="ChEBI" id="CHEBI:43474"/>
        <dbReference type="ChEBI" id="CHEBI:456216"/>
        <dbReference type="EC" id="3.6.4.13"/>
    </reaction>
</comment>
<keyword evidence="5 11" id="KW-0347">Helicase</keyword>
<evidence type="ECO:0000256" key="5">
    <source>
        <dbReference type="ARBA" id="ARBA00022806"/>
    </source>
</evidence>
<keyword evidence="3" id="KW-0547">Nucleotide-binding</keyword>
<organism evidence="11 12">
    <name type="scientific">Tsukamurella asaccharolytica</name>
    <dbReference type="NCBI Taxonomy" id="2592067"/>
    <lineage>
        <taxon>Bacteria</taxon>
        <taxon>Bacillati</taxon>
        <taxon>Actinomycetota</taxon>
        <taxon>Actinomycetes</taxon>
        <taxon>Mycobacteriales</taxon>
        <taxon>Tsukamurellaceae</taxon>
        <taxon>Tsukamurella</taxon>
    </lineage>
</organism>
<dbReference type="FunFam" id="1.20.120.1080:FF:000005">
    <property type="entry name" value="ATP-dependent helicase HrpA"/>
    <property type="match status" value="1"/>
</dbReference>
<dbReference type="EMBL" id="VIGW01000003">
    <property type="protein sequence ID" value="TWS20163.1"/>
    <property type="molecule type" value="Genomic_DNA"/>
</dbReference>
<dbReference type="Gene3D" id="1.20.120.1080">
    <property type="match status" value="1"/>
</dbReference>
<dbReference type="InterPro" id="IPR010222">
    <property type="entry name" value="RNA_helicase_HrpA"/>
</dbReference>
<accession>A0A5C5RCM5</accession>
<dbReference type="SMART" id="SM00382">
    <property type="entry name" value="AAA"/>
    <property type="match status" value="1"/>
</dbReference>
<dbReference type="Proteomes" id="UP000317291">
    <property type="component" value="Unassembled WGS sequence"/>
</dbReference>
<protein>
    <recommendedName>
        <fullName evidence="2">RNA helicase</fullName>
        <ecNumber evidence="2">3.6.4.13</ecNumber>
    </recommendedName>
</protein>
<dbReference type="CDD" id="cd18791">
    <property type="entry name" value="SF2_C_RHA"/>
    <property type="match status" value="1"/>
</dbReference>
<evidence type="ECO:0000256" key="4">
    <source>
        <dbReference type="ARBA" id="ARBA00022801"/>
    </source>
</evidence>
<dbReference type="InterPro" id="IPR011709">
    <property type="entry name" value="DEAD-box_helicase_OB_fold"/>
</dbReference>
<evidence type="ECO:0000256" key="2">
    <source>
        <dbReference type="ARBA" id="ARBA00012552"/>
    </source>
</evidence>
<reference evidence="11 12" key="1">
    <citation type="submission" date="2019-06" db="EMBL/GenBank/DDBJ databases">
        <title>Tsukamurella conjunctivitidis sp. nov., Tsukamurella assacharolytica sp. nov. and Tsukamurella sputae sp. nov. isolated from patients with conjunctivitis, bacteraemia (lymphoma) and respiratory infection (sputum) in Hong Kong.</title>
        <authorList>
            <person name="Teng J.L.L."/>
            <person name="Lee H.H."/>
            <person name="Fong J.Y.H."/>
            <person name="Fok K.M.N."/>
            <person name="Lau S.K.P."/>
            <person name="Woo P.C.Y."/>
        </authorList>
    </citation>
    <scope>NUCLEOTIDE SEQUENCE [LARGE SCALE GENOMIC DNA]</scope>
    <source>
        <strain evidence="11 12">HKU71</strain>
    </source>
</reference>
<name>A0A5C5RCM5_9ACTN</name>
<sequence>MTKQETRTAREDGDGGPSKRELYGALGTDADPALTLRDEARLRGRLKRAKASDLPRLAREIDAARERYAERRDAVPAIVYPENLPVSARREEIAKAISENQVVILAGETGSGKTTQLPKICLELGRGVRGMIGHTQPRRLAARSVAERIAEETKSELGDAVGYAVRFTDRVSPKTSVKLMTDGILLRELTRDRLLRDYDTIIIDEAHERSLNIDFLLGYLRQLLPRRPDLKVIVTSATIEPERFATHFARPDGAAAPVIEVSGRTYPVEIRYRPLDEMTDDSEPLDQVTGIVHAVEELSREAPGDVLVFLSGEREIRDAAEALEAKYGPRGSTGRGGSAVEILPLYARLSSAEQHRVFAPHTGRRIVLATNVAETSLTVPGIKYVVDTGTARISRYSLRTKVQRLPIEPISQASAQQRSGRCGRTSDGIAIRLYSEDDFDARPQYTDPEILRTNLASVILSMTALELGEVSAFPFVQPPDERAVRDGTALLEELGALEDAAPGHKRLTTVGRQLADLPVDPRMARMLVAAREFGVLPEVLVIVAGLSIQDMRERPAEHRQAADAQHARFADPTSDFLSYLNLWRHLGDRRAELSSSAFRRECQREFLHYVRIREWQDLQGQLRQICRDLGWKLDSLGREPAPSADLIHQALLAGLLSQIGLREPDGKEFLGARNAKFMVFPGSALYRKPPRFVMAGELVETSRLFARTVAKIEPEWAEKLAGPLAKHHYSEPHWSTKREAVLAKERVTLFGVPLVADRTVNFGRIDPVAARELFLRHALVQGEWRTRHPFFARNRALLDDAEYLEDKARRRDIVVDEDGLFDFYDRRIPEGIVSARHFDAWWKKASRTDPDLLDFTADDLLADGAADVTAEAYPTSWLQGRIEVPLKYRFEPGAADDGVTARIPVKDLATVRADGFEWLVPAMREELAVALIKSLPKQLRREVVPAPDFAAAALARLTPRAEPLNEGLARELTQLSGTVIRPEDFASAAIPDHLRVTFTVIGDDGRALGSGKDLDALKRRLGAAVQEDLSSRAGFYERAPAKQWTAQTLGDVPRTIDTEVRGSRVTGFGTLYPAGDAAGVKVVAAEPEQTALMGAGLDVLLANALPAAHKSVLQSVGQRERLALSQSPYATPMDLLADCRRRAITDLRARTGLAWTPDEFAALTATVRAGLGEAVQRNFAAVATAVATATEVRGAIASAPTALRDAAEDIAEQLDALLYPGFISATPDAHLQHLPRYTAGAAARWAALPASADRDDRGMATLDRVYGALTAKLDALPEHRRDAALDQVHWLIEELRVSLFAQSLGTAGSVSEKKVLAAIAALT</sequence>
<dbReference type="InterPro" id="IPR014001">
    <property type="entry name" value="Helicase_ATP-bd"/>
</dbReference>
<dbReference type="PANTHER" id="PTHR18934">
    <property type="entry name" value="ATP-DEPENDENT RNA HELICASE"/>
    <property type="match status" value="1"/>
</dbReference>
<dbReference type="EC" id="3.6.4.13" evidence="2"/>
<dbReference type="InterPro" id="IPR027417">
    <property type="entry name" value="P-loop_NTPase"/>
</dbReference>
<dbReference type="GO" id="GO:0016887">
    <property type="term" value="F:ATP hydrolysis activity"/>
    <property type="evidence" value="ECO:0007669"/>
    <property type="project" value="RHEA"/>
</dbReference>
<keyword evidence="12" id="KW-1185">Reference proteome</keyword>
<dbReference type="SUPFAM" id="SSF52540">
    <property type="entry name" value="P-loop containing nucleoside triphosphate hydrolases"/>
    <property type="match status" value="1"/>
</dbReference>
<dbReference type="FunFam" id="3.40.50.300:FF:000575">
    <property type="entry name" value="ATP-dependent helicase hrpA"/>
    <property type="match status" value="1"/>
</dbReference>
<dbReference type="Pfam" id="PF07717">
    <property type="entry name" value="OB_NTP_bind"/>
    <property type="match status" value="1"/>
</dbReference>
<evidence type="ECO:0000313" key="12">
    <source>
        <dbReference type="Proteomes" id="UP000317291"/>
    </source>
</evidence>
<feature type="domain" description="Helicase C-terminal" evidence="10">
    <location>
        <begin position="287"/>
        <end position="466"/>
    </location>
</feature>
<dbReference type="GO" id="GO:0005524">
    <property type="term" value="F:ATP binding"/>
    <property type="evidence" value="ECO:0007669"/>
    <property type="project" value="UniProtKB-KW"/>
</dbReference>
<dbReference type="OrthoDB" id="9805617at2"/>
<dbReference type="PROSITE" id="PS51192">
    <property type="entry name" value="HELICASE_ATP_BIND_1"/>
    <property type="match status" value="1"/>
</dbReference>
<dbReference type="InterPro" id="IPR011545">
    <property type="entry name" value="DEAD/DEAH_box_helicase_dom"/>
</dbReference>
<dbReference type="SMART" id="SM00487">
    <property type="entry name" value="DEXDc"/>
    <property type="match status" value="1"/>
</dbReference>
<dbReference type="FunFam" id="3.40.50.300:FF:000439">
    <property type="entry name" value="ATP-dependent RNA helicase HrpA"/>
    <property type="match status" value="1"/>
</dbReference>
<evidence type="ECO:0000256" key="3">
    <source>
        <dbReference type="ARBA" id="ARBA00022741"/>
    </source>
</evidence>
<evidence type="ECO:0000313" key="11">
    <source>
        <dbReference type="EMBL" id="TWS20163.1"/>
    </source>
</evidence>
<dbReference type="Pfam" id="PF00270">
    <property type="entry name" value="DEAD"/>
    <property type="match status" value="1"/>
</dbReference>
<dbReference type="Pfam" id="PF21010">
    <property type="entry name" value="HA2_C"/>
    <property type="match status" value="1"/>
</dbReference>
<evidence type="ECO:0000259" key="9">
    <source>
        <dbReference type="PROSITE" id="PS51192"/>
    </source>
</evidence>
<dbReference type="NCBIfam" id="TIGR01967">
    <property type="entry name" value="DEAH_box_HrpA"/>
    <property type="match status" value="1"/>
</dbReference>
<dbReference type="CDD" id="cd17989">
    <property type="entry name" value="DEXHc_HrpA"/>
    <property type="match status" value="1"/>
</dbReference>
<evidence type="ECO:0000259" key="10">
    <source>
        <dbReference type="PROSITE" id="PS51194"/>
    </source>
</evidence>
<dbReference type="SMART" id="SM00490">
    <property type="entry name" value="HELICc"/>
    <property type="match status" value="1"/>
</dbReference>
<dbReference type="InterPro" id="IPR001650">
    <property type="entry name" value="Helicase_C-like"/>
</dbReference>
<feature type="region of interest" description="Disordered" evidence="8">
    <location>
        <begin position="1"/>
        <end position="28"/>
    </location>
</feature>
<comment type="caution">
    <text evidence="11">The sequence shown here is derived from an EMBL/GenBank/DDBJ whole genome shotgun (WGS) entry which is preliminary data.</text>
</comment>
<comment type="similarity">
    <text evidence="1">Belongs to the DEAD box helicase family. DEAH subfamily.</text>
</comment>
<evidence type="ECO:0000256" key="1">
    <source>
        <dbReference type="ARBA" id="ARBA00008792"/>
    </source>
</evidence>
<evidence type="ECO:0000256" key="6">
    <source>
        <dbReference type="ARBA" id="ARBA00022840"/>
    </source>
</evidence>
<dbReference type="PROSITE" id="PS51194">
    <property type="entry name" value="HELICASE_CTER"/>
    <property type="match status" value="1"/>
</dbReference>
<dbReference type="RefSeq" id="WP_146560540.1">
    <property type="nucleotide sequence ID" value="NZ_VIGW01000003.1"/>
</dbReference>
<dbReference type="InterPro" id="IPR024590">
    <property type="entry name" value="HrpA_C"/>
</dbReference>
<dbReference type="PANTHER" id="PTHR18934:SF99">
    <property type="entry name" value="ATP-DEPENDENT RNA HELICASE DHX37-RELATED"/>
    <property type="match status" value="1"/>
</dbReference>
<dbReference type="Gene3D" id="3.40.50.300">
    <property type="entry name" value="P-loop containing nucleotide triphosphate hydrolases"/>
    <property type="match status" value="2"/>
</dbReference>
<dbReference type="InterPro" id="IPR003593">
    <property type="entry name" value="AAA+_ATPase"/>
</dbReference>
<dbReference type="NCBIfam" id="NF008348">
    <property type="entry name" value="PRK11131.1"/>
    <property type="match status" value="1"/>
</dbReference>
<keyword evidence="4 11" id="KW-0378">Hydrolase</keyword>
<feature type="compositionally biased region" description="Basic and acidic residues" evidence="8">
    <location>
        <begin position="1"/>
        <end position="22"/>
    </location>
</feature>
<dbReference type="GO" id="GO:0003724">
    <property type="term" value="F:RNA helicase activity"/>
    <property type="evidence" value="ECO:0007669"/>
    <property type="project" value="UniProtKB-EC"/>
</dbReference>
<dbReference type="GO" id="GO:0003723">
    <property type="term" value="F:RNA binding"/>
    <property type="evidence" value="ECO:0007669"/>
    <property type="project" value="TreeGrafter"/>
</dbReference>
<dbReference type="Pfam" id="PF11898">
    <property type="entry name" value="DUF3418"/>
    <property type="match status" value="1"/>
</dbReference>
<keyword evidence="6" id="KW-0067">ATP-binding</keyword>